<gene>
    <name evidence="10" type="ORF">GCM10022211_13640</name>
</gene>
<comment type="subcellular location">
    <subcellularLocation>
        <location evidence="1">Cell outer membrane</location>
    </subcellularLocation>
</comment>
<evidence type="ECO:0000313" key="10">
    <source>
        <dbReference type="EMBL" id="GAA4003312.1"/>
    </source>
</evidence>
<evidence type="ECO:0000256" key="7">
    <source>
        <dbReference type="ARBA" id="ARBA00023237"/>
    </source>
</evidence>
<keyword evidence="6" id="KW-0472">Membrane</keyword>
<evidence type="ECO:0000256" key="2">
    <source>
        <dbReference type="ARBA" id="ARBA00007613"/>
    </source>
</evidence>
<accession>A0ABP7RWL2</accession>
<keyword evidence="7" id="KW-0998">Cell outer membrane</keyword>
<evidence type="ECO:0000256" key="3">
    <source>
        <dbReference type="ARBA" id="ARBA00022448"/>
    </source>
</evidence>
<keyword evidence="5" id="KW-0812">Transmembrane</keyword>
<evidence type="ECO:0000313" key="11">
    <source>
        <dbReference type="Proteomes" id="UP001501310"/>
    </source>
</evidence>
<dbReference type="RefSeq" id="WP_344709425.1">
    <property type="nucleotide sequence ID" value="NZ_BAAAZD010000001.1"/>
</dbReference>
<dbReference type="EMBL" id="BAAAZD010000001">
    <property type="protein sequence ID" value="GAA4003312.1"/>
    <property type="molecule type" value="Genomic_DNA"/>
</dbReference>
<dbReference type="Gene3D" id="1.20.1600.10">
    <property type="entry name" value="Outer membrane efflux proteins (OEP)"/>
    <property type="match status" value="1"/>
</dbReference>
<dbReference type="InterPro" id="IPR051906">
    <property type="entry name" value="TolC-like"/>
</dbReference>
<keyword evidence="11" id="KW-1185">Reference proteome</keyword>
<evidence type="ECO:0000256" key="4">
    <source>
        <dbReference type="ARBA" id="ARBA00022452"/>
    </source>
</evidence>
<dbReference type="PANTHER" id="PTHR30026">
    <property type="entry name" value="OUTER MEMBRANE PROTEIN TOLC"/>
    <property type="match status" value="1"/>
</dbReference>
<reference evidence="11" key="1">
    <citation type="journal article" date="2019" name="Int. J. Syst. Evol. Microbiol.">
        <title>The Global Catalogue of Microorganisms (GCM) 10K type strain sequencing project: providing services to taxonomists for standard genome sequencing and annotation.</title>
        <authorList>
            <consortium name="The Broad Institute Genomics Platform"/>
            <consortium name="The Broad Institute Genome Sequencing Center for Infectious Disease"/>
            <person name="Wu L."/>
            <person name="Ma J."/>
        </authorList>
    </citation>
    <scope>NUCLEOTIDE SEQUENCE [LARGE SCALE GENOMIC DNA]</scope>
    <source>
        <strain evidence="11">JCM 16603</strain>
    </source>
</reference>
<dbReference type="InterPro" id="IPR003423">
    <property type="entry name" value="OMP_efflux"/>
</dbReference>
<keyword evidence="3" id="KW-0813">Transport</keyword>
<comment type="caution">
    <text evidence="10">The sequence shown here is derived from an EMBL/GenBank/DDBJ whole genome shotgun (WGS) entry which is preliminary data.</text>
</comment>
<name>A0ABP7RWL2_9SPHN</name>
<evidence type="ECO:0000256" key="5">
    <source>
        <dbReference type="ARBA" id="ARBA00022692"/>
    </source>
</evidence>
<keyword evidence="4" id="KW-1134">Transmembrane beta strand</keyword>
<evidence type="ECO:0000256" key="8">
    <source>
        <dbReference type="SAM" id="MobiDB-lite"/>
    </source>
</evidence>
<feature type="region of interest" description="Disordered" evidence="8">
    <location>
        <begin position="31"/>
        <end position="55"/>
    </location>
</feature>
<proteinExistence type="inferred from homology"/>
<keyword evidence="9" id="KW-0732">Signal</keyword>
<dbReference type="Pfam" id="PF02321">
    <property type="entry name" value="OEP"/>
    <property type="match status" value="1"/>
</dbReference>
<protein>
    <submittedName>
        <fullName evidence="10">TolC family protein</fullName>
    </submittedName>
</protein>
<evidence type="ECO:0000256" key="6">
    <source>
        <dbReference type="ARBA" id="ARBA00023136"/>
    </source>
</evidence>
<evidence type="ECO:0000256" key="1">
    <source>
        <dbReference type="ARBA" id="ARBA00004442"/>
    </source>
</evidence>
<dbReference type="SUPFAM" id="SSF56954">
    <property type="entry name" value="Outer membrane efflux proteins (OEP)"/>
    <property type="match status" value="1"/>
</dbReference>
<sequence>MPAPVRWGALTIVAAGLGSFAAATSVFGQQQSPQESATTAQPAPPAATIAPPAAASAPQAAPAPVAAPKYGPPAPTAAAATVPPGIDPLLARAADLAITRYPSLKAANALVRATEQDVRAAKWLRFPSASVSAATRGYEIDPQLEIFQPLYAGGRIDGSIERAEAVNSVSRAEVGVTAFEILNRVARAYYGVVRGIRVGAILDESLAEHQRLVESMERRVSQEVSPRSDLDLARSRTAQVRQDLSVVTAQRYAALQQLRELVGDPTFEVDPLPVYDKARHHPRTEDLVQAALTCDPSIRRLQAETEVAEADRKLAKAGLFPKVGVQYSHDRFRGSAVGLAVQANTNGGLSPVAAASAAAARTGAARFRVTVAEREAREATILDIVENTAAAQQVESSSDAATSSSSVTDSFMRQFITGRRTWLDVMNAVRESNGARIALVNAEISAMSSSARLLIRSCQWQATEIRADSAR</sequence>
<comment type="similarity">
    <text evidence="2">Belongs to the outer membrane factor (OMF) (TC 1.B.17) family.</text>
</comment>
<feature type="compositionally biased region" description="Low complexity" evidence="8">
    <location>
        <begin position="37"/>
        <end position="55"/>
    </location>
</feature>
<dbReference type="PANTHER" id="PTHR30026:SF22">
    <property type="entry name" value="OUTER MEMBRANE EFFLUX PROTEIN"/>
    <property type="match status" value="1"/>
</dbReference>
<organism evidence="10 11">
    <name type="scientific">Sphingomonas humi</name>
    <dbReference type="NCBI Taxonomy" id="335630"/>
    <lineage>
        <taxon>Bacteria</taxon>
        <taxon>Pseudomonadati</taxon>
        <taxon>Pseudomonadota</taxon>
        <taxon>Alphaproteobacteria</taxon>
        <taxon>Sphingomonadales</taxon>
        <taxon>Sphingomonadaceae</taxon>
        <taxon>Sphingomonas</taxon>
    </lineage>
</organism>
<evidence type="ECO:0000256" key="9">
    <source>
        <dbReference type="SAM" id="SignalP"/>
    </source>
</evidence>
<feature type="signal peptide" evidence="9">
    <location>
        <begin position="1"/>
        <end position="28"/>
    </location>
</feature>
<dbReference type="Proteomes" id="UP001501310">
    <property type="component" value="Unassembled WGS sequence"/>
</dbReference>
<feature type="chain" id="PRO_5045829370" evidence="9">
    <location>
        <begin position="29"/>
        <end position="471"/>
    </location>
</feature>